<sequence>MSQITVKELNIGMIGLDTSHCGAFTRFFNDANYEHPISGGKVTVAYPGGSADMPSSISRVNDYTEEMRVKYGVRIVSAIEAVAEQADAIMLTSLDGRVHPEQFLRIAQYGKPAYINKPFALSVRDAETIFELADKHKIALLGCSSLRYADPLTQALLPDERGQVIGADAYSPMPLEPNNPGWFYYGVHAVEMLYTAMSKGCRKVQAFTDGRSELVVGTWEDGRIGTARGNRENNHEYGITISRQNGSTFVNPLAGNRPFYMPLMEELVAMFRTGVTPLDPAETLEIIRFMEAANESRASGAAIVL</sequence>
<evidence type="ECO:0000313" key="2">
    <source>
        <dbReference type="EMBL" id="MBP1993212.1"/>
    </source>
</evidence>
<keyword evidence="3" id="KW-1185">Reference proteome</keyword>
<dbReference type="Proteomes" id="UP001519287">
    <property type="component" value="Unassembled WGS sequence"/>
</dbReference>
<dbReference type="Gene3D" id="3.30.360.10">
    <property type="entry name" value="Dihydrodipicolinate Reductase, domain 2"/>
    <property type="match status" value="1"/>
</dbReference>
<dbReference type="Pfam" id="PF01408">
    <property type="entry name" value="GFO_IDH_MocA"/>
    <property type="match status" value="1"/>
</dbReference>
<dbReference type="InterPro" id="IPR000683">
    <property type="entry name" value="Gfo/Idh/MocA-like_OxRdtase_N"/>
</dbReference>
<dbReference type="InterPro" id="IPR036291">
    <property type="entry name" value="NAD(P)-bd_dom_sf"/>
</dbReference>
<evidence type="ECO:0000313" key="3">
    <source>
        <dbReference type="Proteomes" id="UP001519287"/>
    </source>
</evidence>
<evidence type="ECO:0000259" key="1">
    <source>
        <dbReference type="Pfam" id="PF01408"/>
    </source>
</evidence>
<name>A0ABS4J047_9BACL</name>
<proteinExistence type="predicted"/>
<dbReference type="RefSeq" id="WP_209974856.1">
    <property type="nucleotide sequence ID" value="NZ_JAGGLB010000017.1"/>
</dbReference>
<dbReference type="Gene3D" id="3.40.50.720">
    <property type="entry name" value="NAD(P)-binding Rossmann-like Domain"/>
    <property type="match status" value="1"/>
</dbReference>
<comment type="caution">
    <text evidence="2">The sequence shown here is derived from an EMBL/GenBank/DDBJ whole genome shotgun (WGS) entry which is preliminary data.</text>
</comment>
<organism evidence="2 3">
    <name type="scientific">Paenibacillus eucommiae</name>
    <dbReference type="NCBI Taxonomy" id="1355755"/>
    <lineage>
        <taxon>Bacteria</taxon>
        <taxon>Bacillati</taxon>
        <taxon>Bacillota</taxon>
        <taxon>Bacilli</taxon>
        <taxon>Bacillales</taxon>
        <taxon>Paenibacillaceae</taxon>
        <taxon>Paenibacillus</taxon>
    </lineage>
</organism>
<gene>
    <name evidence="2" type="ORF">J2Z66_004829</name>
</gene>
<feature type="domain" description="Gfo/Idh/MocA-like oxidoreductase N-terminal" evidence="1">
    <location>
        <begin position="63"/>
        <end position="137"/>
    </location>
</feature>
<protein>
    <submittedName>
        <fullName evidence="2">Dehydrogenase</fullName>
    </submittedName>
</protein>
<dbReference type="SUPFAM" id="SSF51735">
    <property type="entry name" value="NAD(P)-binding Rossmann-fold domains"/>
    <property type="match status" value="1"/>
</dbReference>
<reference evidence="2 3" key="1">
    <citation type="submission" date="2021-03" db="EMBL/GenBank/DDBJ databases">
        <title>Genomic Encyclopedia of Type Strains, Phase IV (KMG-IV): sequencing the most valuable type-strain genomes for metagenomic binning, comparative biology and taxonomic classification.</title>
        <authorList>
            <person name="Goeker M."/>
        </authorList>
    </citation>
    <scope>NUCLEOTIDE SEQUENCE [LARGE SCALE GENOMIC DNA]</scope>
    <source>
        <strain evidence="2 3">DSM 26048</strain>
    </source>
</reference>
<accession>A0ABS4J047</accession>
<dbReference type="EMBL" id="JAGGLB010000017">
    <property type="protein sequence ID" value="MBP1993212.1"/>
    <property type="molecule type" value="Genomic_DNA"/>
</dbReference>